<dbReference type="Pfam" id="PF07703">
    <property type="entry name" value="A2M_BRD"/>
    <property type="match status" value="1"/>
</dbReference>
<dbReference type="Gene3D" id="1.50.10.20">
    <property type="match status" value="1"/>
</dbReference>
<dbReference type="EMBL" id="ABCS01000049">
    <property type="protein sequence ID" value="EDM77255.1"/>
    <property type="molecule type" value="Genomic_DNA"/>
</dbReference>
<dbReference type="STRING" id="391625.PPSIR1_17385"/>
<name>A6GA42_9BACT</name>
<comment type="caution">
    <text evidence="5">The sequence shown here is derived from an EMBL/GenBank/DDBJ whole genome shotgun (WGS) entry which is preliminary data.</text>
</comment>
<dbReference type="Proteomes" id="UP000005801">
    <property type="component" value="Unassembled WGS sequence"/>
</dbReference>
<dbReference type="PANTHER" id="PTHR40094">
    <property type="entry name" value="ALPHA-2-MACROGLOBULIN HOMOLOG"/>
    <property type="match status" value="1"/>
</dbReference>
<organism evidence="5 6">
    <name type="scientific">Plesiocystis pacifica SIR-1</name>
    <dbReference type="NCBI Taxonomy" id="391625"/>
    <lineage>
        <taxon>Bacteria</taxon>
        <taxon>Pseudomonadati</taxon>
        <taxon>Myxococcota</taxon>
        <taxon>Polyangia</taxon>
        <taxon>Nannocystales</taxon>
        <taxon>Nannocystaceae</taxon>
        <taxon>Plesiocystis</taxon>
    </lineage>
</organism>
<dbReference type="Gene3D" id="2.60.40.3710">
    <property type="match status" value="1"/>
</dbReference>
<dbReference type="InterPro" id="IPR008930">
    <property type="entry name" value="Terpenoid_cyclase/PrenylTrfase"/>
</dbReference>
<feature type="domain" description="Alpha-2-macroglobulin bait region" evidence="3">
    <location>
        <begin position="1032"/>
        <end position="1178"/>
    </location>
</feature>
<dbReference type="Gene3D" id="2.60.40.1930">
    <property type="match status" value="1"/>
</dbReference>
<comment type="similarity">
    <text evidence="1">Belongs to the protease inhibitor I39 (alpha-2-macroglobulin) family. Bacterial alpha-2-macroglobulin subfamily.</text>
</comment>
<dbReference type="InterPro" id="IPR011625">
    <property type="entry name" value="A2M_N_BRD"/>
</dbReference>
<dbReference type="PANTHER" id="PTHR40094:SF1">
    <property type="entry name" value="UBIQUITIN DOMAIN-CONTAINING PROTEIN"/>
    <property type="match status" value="1"/>
</dbReference>
<dbReference type="InterPro" id="IPR047565">
    <property type="entry name" value="Alpha-macroglob_thiol-ester_cl"/>
</dbReference>
<reference evidence="5 6" key="1">
    <citation type="submission" date="2007-06" db="EMBL/GenBank/DDBJ databases">
        <authorList>
            <person name="Shimkets L."/>
            <person name="Ferriera S."/>
            <person name="Johnson J."/>
            <person name="Kravitz S."/>
            <person name="Beeson K."/>
            <person name="Sutton G."/>
            <person name="Rogers Y.-H."/>
            <person name="Friedman R."/>
            <person name="Frazier M."/>
            <person name="Venter J.C."/>
        </authorList>
    </citation>
    <scope>NUCLEOTIDE SEQUENCE [LARGE SCALE GENOMIC DNA]</scope>
    <source>
        <strain evidence="5 6">SIR-1</strain>
    </source>
</reference>
<sequence length="2029" mass="219249">MPGVTALPPSPSSAAPRPGLLVAWLATFLLLTLTAACGANRGLGDHPPQINSNTEQLPTFEPATVAAGTREGDAGLREGDARSGPPAPPEPPEPPPLPEPELTAAYPQGEASPYSEITLRFNRPMVPLGTQDWMTPAEAGLRVDPPIAGKVHWIEPTRLEFVPDDPLPLARAYTVHYEAELTAVDGPSKRFVRDWSFFTEGPSVSMHVNENHWKARVLVNTSQSVKLSTLRKHTRAEVTDAQGTTRSADIKIRALPRDRDGWREADYEIRPVGRWPADSTVVIHVDKDLVGTKGPRPMGYDEHFSFEPTGHVWVNSHTCLGGNYTDGCEIGPVEFALSTPIRRGEARKVTIEPALDGGGGQATGRRYDWRRSGPPKALDAYDTIRVWGEFEVGKTYTVTISGLKDIHGQTQADPYVETLTFVEPPPALDVSPRSGTFPAAEPTMAGVESRHLESLVTRAVVLTGETAVDAYLAYTQFGGNDPAREAPLVRALAKIPTRDHALSHKGGFAWSSATIDLQAESGHQTGLVAFEIAPGPLLARAQGRRVPKSKRGLIQLSDLGVSVADTAPRGVIRVAKLSTDAPAAGAIVELVDGKGDVVPVGRADGDGLVELGPELDVAPGQLLRVRHDGDSLLMSARELASLHHHPSWHDTELRPGEKVRAALMTERSLYKPGEVVRAMGWASVASPYELSSLTPLPKNTKVALELRDFRDELIDTATVQAKAHGKFWATLEVPDTASLGDYTVTAKLLNDSVQASLRVKDYAVPEFEVSATLADGDLHHGERTSAKVRASYYFGGPVPMTRFRDVTQCTVTDFRPPGFEPNWRVGPRREWRRHYASTGGYSVVRPITPAQEQGRMDYELTPSSSDTGLPATCKHSVAVADASEREIGAEATVWLHPQFYLGMAHTRSIEAGETLEVDARTVDYDGSARPVDSVVIELTRSYSREQYERVDGEREFVGFVHEREVLPACTTQTDGEGRAQCSFAKLEYGSYEVRVVATDTAVEGYAPSVSGYLYVHRPSNYTYLPRTPVKELTIDLSAPEAEVGDPLTVQVRAPWQQGHVVLLMVKGGLHQVIPLTLDQGRASVELEVNEAWAPGVHFTVLAVSPGDPQARVLPRLRTHSTRVDVGTDSRKLSVQVEVPKTAQPGQTLPIEVHARDYRDRPVQGHVSVWAVDEAVIALSPPIIPSFVETFSAGFGNDLRLGSSYNALLLPYLLRDDPYSPWLFDPRWREGLGLRGYGSGGGGMGSGYGRGSGAGFGGRGSRSPAMPKARSQFSSAPIFIGDAELGPDGVAHLEGTLPDNLTTFRVTAVVSSPLTEGGDALVEPRFGLADGRTRVTKPLVARAALPRVMRPGDTAELGVLVDNLRGGAGQLEVEVALVDEKGEPAADGALELLSSPQASVALDAGEQVRLPFSVRAHGTGTAQFEVRARLEPSAAGNRPVADALRLPIPVEAERTLSDRVAVYGELGSPVAAEADERRGKAGAKSLAAVMPFVLPTEIDPNYGGLSISVASSILGGVEDAVAYLVTYPHGCVEQTSSSLLPLIPLGALARQGYPMGIDDTDHYVAVGVQRLRTMQLGDGSFSYWPGGDESMPHASAYATWVLVQADQAGYHVPRDLLDGAVAFLRTRVVAWQGKPGPTLEEDIDATLALWALTAAGGGTSDEHQQIDEALTRLYDQRLRLPVFAQAYLALAIATQESADADTQSQRLDTLLLELGSRVDERQGYAKVEGGGYWTWYWDSNVRSSALVLMAFLAHEPENPMVPKLTRGLLESRRGGRWANTQENAFALLALARYAAIYEAEEPDFEGRVWLANEPVVSIQMQGRGFGFEDGFAPMAELLAAMAQPADSEAGSGKTDQLADQLILERAGTGRMYYRVGLEWASTATDLPAKAEGVAIRRSIRDAEGILGENPSIESGTLLAMDLELELHSPLDFLAAELPLPAGLEAIDMDIGKGKDAMRISGQRGHWVSHQELRRDRAVVFANHMGVGTYRTTIFLRATTPGDYVMPAATAELMYYPEIYARTTGQRVSVR</sequence>
<dbReference type="SMART" id="SM01360">
    <property type="entry name" value="A2M"/>
    <property type="match status" value="1"/>
</dbReference>
<dbReference type="RefSeq" id="WP_006973584.1">
    <property type="nucleotide sequence ID" value="NZ_ABCS01000049.1"/>
</dbReference>
<feature type="region of interest" description="Disordered" evidence="2">
    <location>
        <begin position="73"/>
        <end position="105"/>
    </location>
</feature>
<gene>
    <name evidence="5" type="ORF">PPSIR1_17385</name>
</gene>
<dbReference type="Pfam" id="PF17973">
    <property type="entry name" value="bMG10"/>
    <property type="match status" value="1"/>
</dbReference>
<dbReference type="eggNOG" id="COG2373">
    <property type="taxonomic scope" value="Bacteria"/>
</dbReference>
<dbReference type="SMART" id="SM01419">
    <property type="entry name" value="Thiol-ester_cl"/>
    <property type="match status" value="1"/>
</dbReference>
<protein>
    <submittedName>
        <fullName evidence="5">Alpha-2-macroglobulin-like protein2</fullName>
    </submittedName>
</protein>
<accession>A6GA42</accession>
<proteinExistence type="inferred from homology"/>
<dbReference type="SMART" id="SM01359">
    <property type="entry name" value="A2M_N_2"/>
    <property type="match status" value="1"/>
</dbReference>
<dbReference type="InterPro" id="IPR041246">
    <property type="entry name" value="Bact_MG10"/>
</dbReference>
<evidence type="ECO:0000313" key="5">
    <source>
        <dbReference type="EMBL" id="EDM77255.1"/>
    </source>
</evidence>
<feature type="domain" description="Alpha-2-macroglobulin" evidence="4">
    <location>
        <begin position="1275"/>
        <end position="1374"/>
    </location>
</feature>
<evidence type="ECO:0000259" key="3">
    <source>
        <dbReference type="SMART" id="SM01359"/>
    </source>
</evidence>
<dbReference type="CDD" id="cd02891">
    <property type="entry name" value="A2M_like"/>
    <property type="match status" value="1"/>
</dbReference>
<dbReference type="Pfam" id="PF00207">
    <property type="entry name" value="A2M"/>
    <property type="match status" value="1"/>
</dbReference>
<evidence type="ECO:0000256" key="2">
    <source>
        <dbReference type="SAM" id="MobiDB-lite"/>
    </source>
</evidence>
<evidence type="ECO:0000256" key="1">
    <source>
        <dbReference type="ARBA" id="ARBA00010556"/>
    </source>
</evidence>
<evidence type="ECO:0000313" key="6">
    <source>
        <dbReference type="Proteomes" id="UP000005801"/>
    </source>
</evidence>
<dbReference type="InterPro" id="IPR002890">
    <property type="entry name" value="MG2"/>
</dbReference>
<feature type="compositionally biased region" description="Pro residues" evidence="2">
    <location>
        <begin position="85"/>
        <end position="99"/>
    </location>
</feature>
<dbReference type="Pfam" id="PF01835">
    <property type="entry name" value="MG2"/>
    <property type="match status" value="1"/>
</dbReference>
<evidence type="ECO:0000259" key="4">
    <source>
        <dbReference type="SMART" id="SM01360"/>
    </source>
</evidence>
<dbReference type="InterPro" id="IPR001599">
    <property type="entry name" value="Macroglobln_a2"/>
</dbReference>
<dbReference type="SUPFAM" id="SSF48239">
    <property type="entry name" value="Terpenoid cyclases/Protein prenyltransferases"/>
    <property type="match status" value="1"/>
</dbReference>
<keyword evidence="6" id="KW-1185">Reference proteome</keyword>
<dbReference type="InterPro" id="IPR051802">
    <property type="entry name" value="YfhM-like"/>
</dbReference>
<dbReference type="GO" id="GO:0004866">
    <property type="term" value="F:endopeptidase inhibitor activity"/>
    <property type="evidence" value="ECO:0007669"/>
    <property type="project" value="InterPro"/>
</dbReference>